<dbReference type="PANTHER" id="PTHR34427:SF5">
    <property type="entry name" value="DUF4283 DOMAIN-CONTAINING PROTEIN"/>
    <property type="match status" value="1"/>
</dbReference>
<dbReference type="AlphaFoldDB" id="A0AAN9I4P4"/>
<gene>
    <name evidence="2" type="ORF">RIF29_20070</name>
</gene>
<feature type="compositionally biased region" description="Acidic residues" evidence="1">
    <location>
        <begin position="11"/>
        <end position="20"/>
    </location>
</feature>
<feature type="compositionally biased region" description="Polar residues" evidence="1">
    <location>
        <begin position="329"/>
        <end position="338"/>
    </location>
</feature>
<keyword evidence="3" id="KW-1185">Reference proteome</keyword>
<protein>
    <recommendedName>
        <fullName evidence="4">DUF4283 domain-containing protein</fullName>
    </recommendedName>
</protein>
<name>A0AAN9I4P4_CROPI</name>
<dbReference type="EMBL" id="JAYWIO010000004">
    <property type="protein sequence ID" value="KAK7267398.1"/>
    <property type="molecule type" value="Genomic_DNA"/>
</dbReference>
<dbReference type="PANTHER" id="PTHR34427">
    <property type="entry name" value="DUF4283 DOMAIN PROTEIN"/>
    <property type="match status" value="1"/>
</dbReference>
<accession>A0AAN9I4P4</accession>
<proteinExistence type="predicted"/>
<evidence type="ECO:0008006" key="4">
    <source>
        <dbReference type="Google" id="ProtNLM"/>
    </source>
</evidence>
<reference evidence="2 3" key="1">
    <citation type="submission" date="2024-01" db="EMBL/GenBank/DDBJ databases">
        <title>The genomes of 5 underutilized Papilionoideae crops provide insights into root nodulation and disease resistanc.</title>
        <authorList>
            <person name="Yuan L."/>
        </authorList>
    </citation>
    <scope>NUCLEOTIDE SEQUENCE [LARGE SCALE GENOMIC DNA]</scope>
    <source>
        <strain evidence="2">ZHUSHIDOU_FW_LH</strain>
        <tissue evidence="2">Leaf</tissue>
    </source>
</reference>
<comment type="caution">
    <text evidence="2">The sequence shown here is derived from an EMBL/GenBank/DDBJ whole genome shotgun (WGS) entry which is preliminary data.</text>
</comment>
<evidence type="ECO:0000256" key="1">
    <source>
        <dbReference type="SAM" id="MobiDB-lite"/>
    </source>
</evidence>
<evidence type="ECO:0000313" key="2">
    <source>
        <dbReference type="EMBL" id="KAK7267398.1"/>
    </source>
</evidence>
<sequence length="432" mass="47905">MRTTENSVCLADDDDDDDDGDGVINVEDEPGLITSKFNGVGCYSLSFYTMGGNKILIKVADDENFEVLRSDLRTLFDTWFVDIVPWEPSMKCLERVTWLRCYGVPVHAWKQEVFSRLVEGVGVYVSCDESTLLRSRFDFARVMVRVDLNVRKIHSSFPISINDVLFQITIMEDMGVEVFKGGVIDKEDWGVPKEAMKDTDFGTEYSDADSEQSHNCSSGGKGGNNSIVHESFLQVDDSCLAPLKDPTIPFVANDTLEFDCEGNMVQAKVDSVSVLNLRDMAVDSLYLVNVHYEEERGGVGVLAENDVKSFRPKRMKTLLFLQGSGAIPRSSQQGTTSKFRGRKPKGVTSVKPLELSLSGLSIHDSGIEHCNVVIRQKGNLEKEDAAAKLLGIGKAVGLTLQGEDEEVLSCLKEMDKRDKEATASRRENILVK</sequence>
<evidence type="ECO:0000313" key="3">
    <source>
        <dbReference type="Proteomes" id="UP001372338"/>
    </source>
</evidence>
<feature type="region of interest" description="Disordered" evidence="1">
    <location>
        <begin position="327"/>
        <end position="346"/>
    </location>
</feature>
<feature type="region of interest" description="Disordered" evidence="1">
    <location>
        <begin position="1"/>
        <end position="20"/>
    </location>
</feature>
<organism evidence="2 3">
    <name type="scientific">Crotalaria pallida</name>
    <name type="common">Smooth rattlebox</name>
    <name type="synonym">Crotalaria striata</name>
    <dbReference type="NCBI Taxonomy" id="3830"/>
    <lineage>
        <taxon>Eukaryota</taxon>
        <taxon>Viridiplantae</taxon>
        <taxon>Streptophyta</taxon>
        <taxon>Embryophyta</taxon>
        <taxon>Tracheophyta</taxon>
        <taxon>Spermatophyta</taxon>
        <taxon>Magnoliopsida</taxon>
        <taxon>eudicotyledons</taxon>
        <taxon>Gunneridae</taxon>
        <taxon>Pentapetalae</taxon>
        <taxon>rosids</taxon>
        <taxon>fabids</taxon>
        <taxon>Fabales</taxon>
        <taxon>Fabaceae</taxon>
        <taxon>Papilionoideae</taxon>
        <taxon>50 kb inversion clade</taxon>
        <taxon>genistoids sensu lato</taxon>
        <taxon>core genistoids</taxon>
        <taxon>Crotalarieae</taxon>
        <taxon>Crotalaria</taxon>
    </lineage>
</organism>
<feature type="region of interest" description="Disordered" evidence="1">
    <location>
        <begin position="200"/>
        <end position="221"/>
    </location>
</feature>
<dbReference type="Proteomes" id="UP001372338">
    <property type="component" value="Unassembled WGS sequence"/>
</dbReference>